<protein>
    <recommendedName>
        <fullName evidence="5">EF-hand domain-containing protein</fullName>
    </recommendedName>
</protein>
<feature type="domain" description="EF-hand" evidence="5">
    <location>
        <begin position="87"/>
        <end position="122"/>
    </location>
</feature>
<dbReference type="SMART" id="SM01394">
    <property type="entry name" value="S_100"/>
    <property type="match status" value="2"/>
</dbReference>
<dbReference type="PANTHER" id="PTHR11639:SF118">
    <property type="entry name" value="PROTEIN S100"/>
    <property type="match status" value="1"/>
</dbReference>
<reference evidence="6" key="1">
    <citation type="submission" date="2022-08" db="EMBL/GenBank/DDBJ databases">
        <title>Genome sequencing of akame (Lates japonicus).</title>
        <authorList>
            <person name="Hashiguchi Y."/>
            <person name="Takahashi H."/>
        </authorList>
    </citation>
    <scope>NUCLEOTIDE SEQUENCE</scope>
    <source>
        <strain evidence="6">Kochi</strain>
    </source>
</reference>
<feature type="domain" description="EF-hand" evidence="5">
    <location>
        <begin position="141"/>
        <end position="176"/>
    </location>
</feature>
<keyword evidence="4" id="KW-0106">Calcium</keyword>
<dbReference type="SUPFAM" id="SSF47473">
    <property type="entry name" value="EF-hand"/>
    <property type="match status" value="1"/>
</dbReference>
<dbReference type="EMBL" id="BRZM01000063">
    <property type="protein sequence ID" value="GLD63684.1"/>
    <property type="molecule type" value="Genomic_DNA"/>
</dbReference>
<dbReference type="GO" id="GO:0005509">
    <property type="term" value="F:calcium ion binding"/>
    <property type="evidence" value="ECO:0007669"/>
    <property type="project" value="InterPro"/>
</dbReference>
<comment type="similarity">
    <text evidence="1">Belongs to the S-100 family.</text>
</comment>
<evidence type="ECO:0000256" key="4">
    <source>
        <dbReference type="ARBA" id="ARBA00022837"/>
    </source>
</evidence>
<dbReference type="InterPro" id="IPR001751">
    <property type="entry name" value="S100/CaBP7/8-like_CS"/>
</dbReference>
<accession>A0AAD3N1D0</accession>
<dbReference type="GO" id="GO:0046914">
    <property type="term" value="F:transition metal ion binding"/>
    <property type="evidence" value="ECO:0007669"/>
    <property type="project" value="InterPro"/>
</dbReference>
<proteinExistence type="inferred from homology"/>
<dbReference type="PANTHER" id="PTHR11639">
    <property type="entry name" value="S100 CALCIUM-BINDING PROTEIN"/>
    <property type="match status" value="1"/>
</dbReference>
<dbReference type="InterPro" id="IPR002048">
    <property type="entry name" value="EF_hand_dom"/>
</dbReference>
<organism evidence="6 7">
    <name type="scientific">Lates japonicus</name>
    <name type="common">Japanese lates</name>
    <dbReference type="NCBI Taxonomy" id="270547"/>
    <lineage>
        <taxon>Eukaryota</taxon>
        <taxon>Metazoa</taxon>
        <taxon>Chordata</taxon>
        <taxon>Craniata</taxon>
        <taxon>Vertebrata</taxon>
        <taxon>Euteleostomi</taxon>
        <taxon>Actinopterygii</taxon>
        <taxon>Neopterygii</taxon>
        <taxon>Teleostei</taxon>
        <taxon>Neoteleostei</taxon>
        <taxon>Acanthomorphata</taxon>
        <taxon>Carangaria</taxon>
        <taxon>Carangaria incertae sedis</taxon>
        <taxon>Centropomidae</taxon>
        <taxon>Lates</taxon>
    </lineage>
</organism>
<dbReference type="SMART" id="SM00054">
    <property type="entry name" value="EFh"/>
    <property type="match status" value="2"/>
</dbReference>
<evidence type="ECO:0000313" key="6">
    <source>
        <dbReference type="EMBL" id="GLD63684.1"/>
    </source>
</evidence>
<dbReference type="PROSITE" id="PS50222">
    <property type="entry name" value="EF_HAND_2"/>
    <property type="match status" value="2"/>
</dbReference>
<comment type="caution">
    <text evidence="6">The sequence shown here is derived from an EMBL/GenBank/DDBJ whole genome shotgun (WGS) entry which is preliminary data.</text>
</comment>
<dbReference type="PROSITE" id="PS00018">
    <property type="entry name" value="EF_HAND_1"/>
    <property type="match status" value="2"/>
</dbReference>
<name>A0AAD3N1D0_LATJO</name>
<dbReference type="InterPro" id="IPR034325">
    <property type="entry name" value="S-100_dom"/>
</dbReference>
<dbReference type="AlphaFoldDB" id="A0AAD3N1D0"/>
<keyword evidence="2" id="KW-0479">Metal-binding</keyword>
<sequence>MVSGIDDLEFLLERKKERKMEKKRERWPFDPHKSSYNFDTMAGLPAAMAILMDTFNRYAGKEGDSKTLTKEELTELLRNELPGAVGSNKAEVDKFFSMLDNDKDGVVDFKEYAGKEGDSKTLTKGELTELLRNELPGANASDKAAVDDFFSMLDDDKDGVVDFKEYVTFVTALTVICSQ</sequence>
<dbReference type="GO" id="GO:0048306">
    <property type="term" value="F:calcium-dependent protein binding"/>
    <property type="evidence" value="ECO:0007669"/>
    <property type="project" value="TreeGrafter"/>
</dbReference>
<evidence type="ECO:0000256" key="2">
    <source>
        <dbReference type="ARBA" id="ARBA00022723"/>
    </source>
</evidence>
<dbReference type="Pfam" id="PF13202">
    <property type="entry name" value="EF-hand_5"/>
    <property type="match status" value="1"/>
</dbReference>
<dbReference type="Gene3D" id="1.10.238.10">
    <property type="entry name" value="EF-hand"/>
    <property type="match status" value="2"/>
</dbReference>
<dbReference type="InterPro" id="IPR018247">
    <property type="entry name" value="EF_Hand_1_Ca_BS"/>
</dbReference>
<dbReference type="CDD" id="cd00213">
    <property type="entry name" value="S-100"/>
    <property type="match status" value="2"/>
</dbReference>
<gene>
    <name evidence="6" type="ORF">AKAME5_001528000</name>
</gene>
<dbReference type="InterPro" id="IPR011992">
    <property type="entry name" value="EF-hand-dom_pair"/>
</dbReference>
<dbReference type="PROSITE" id="PS00303">
    <property type="entry name" value="S100_CABP"/>
    <property type="match status" value="1"/>
</dbReference>
<keyword evidence="3" id="KW-0677">Repeat</keyword>
<dbReference type="Proteomes" id="UP001279410">
    <property type="component" value="Unassembled WGS sequence"/>
</dbReference>
<keyword evidence="7" id="KW-1185">Reference proteome</keyword>
<evidence type="ECO:0000256" key="1">
    <source>
        <dbReference type="ARBA" id="ARBA00007323"/>
    </source>
</evidence>
<evidence type="ECO:0000256" key="3">
    <source>
        <dbReference type="ARBA" id="ARBA00022737"/>
    </source>
</evidence>
<evidence type="ECO:0000259" key="5">
    <source>
        <dbReference type="PROSITE" id="PS50222"/>
    </source>
</evidence>
<dbReference type="Pfam" id="PF01023">
    <property type="entry name" value="S_100"/>
    <property type="match status" value="2"/>
</dbReference>
<evidence type="ECO:0000313" key="7">
    <source>
        <dbReference type="Proteomes" id="UP001279410"/>
    </source>
</evidence>
<dbReference type="InterPro" id="IPR013787">
    <property type="entry name" value="S100_Ca-bd_sub"/>
</dbReference>
<dbReference type="GO" id="GO:0005737">
    <property type="term" value="C:cytoplasm"/>
    <property type="evidence" value="ECO:0007669"/>
    <property type="project" value="TreeGrafter"/>
</dbReference>